<reference evidence="1 2" key="1">
    <citation type="journal article" date="2016" name="Nat. Commun.">
        <title>Thousands of microbial genomes shed light on interconnected biogeochemical processes in an aquifer system.</title>
        <authorList>
            <person name="Anantharaman K."/>
            <person name="Brown C.T."/>
            <person name="Hug L.A."/>
            <person name="Sharon I."/>
            <person name="Castelle C.J."/>
            <person name="Probst A.J."/>
            <person name="Thomas B.C."/>
            <person name="Singh A."/>
            <person name="Wilkins M.J."/>
            <person name="Karaoz U."/>
            <person name="Brodie E.L."/>
            <person name="Williams K.H."/>
            <person name="Hubbard S.S."/>
            <person name="Banfield J.F."/>
        </authorList>
    </citation>
    <scope>NUCLEOTIDE SEQUENCE [LARGE SCALE GENOMIC DNA]</scope>
</reference>
<dbReference type="Gene3D" id="3.40.830.10">
    <property type="entry name" value="LigB-like"/>
    <property type="match status" value="1"/>
</dbReference>
<dbReference type="Proteomes" id="UP000178085">
    <property type="component" value="Unassembled WGS sequence"/>
</dbReference>
<evidence type="ECO:0000313" key="2">
    <source>
        <dbReference type="Proteomes" id="UP000178085"/>
    </source>
</evidence>
<dbReference type="InterPro" id="IPR002737">
    <property type="entry name" value="MEMO1_fam"/>
</dbReference>
<comment type="caution">
    <text evidence="1">The sequence shown here is derived from an EMBL/GenBank/DDBJ whole genome shotgun (WGS) entry which is preliminary data.</text>
</comment>
<evidence type="ECO:0000313" key="1">
    <source>
        <dbReference type="EMBL" id="OGB73759.1"/>
    </source>
</evidence>
<dbReference type="Pfam" id="PF01875">
    <property type="entry name" value="Memo"/>
    <property type="match status" value="1"/>
</dbReference>
<dbReference type="NCBIfam" id="TIGR04336">
    <property type="entry name" value="AmmeMemoSam_B"/>
    <property type="match status" value="1"/>
</dbReference>
<sequence>MIGFKKILPDLVVVGLVVFGLVMVSRLQSPIPIYPFEKINWDWILGLEGQDKIGTNTRVAILPHDALSHKELTMFYRGLAVANSEIENVVVISPNHFETGAANIQTDTRQFQTADGELTPSRQLVQQLLISGLGKIENSTFEKEHGITMQAEYIKRFFPESKFLPIVLKANTTPAEVDALVLWLTNNLPTENTLVLGSIDFSHYLTKTQADINDAKTLAQIKTMELDELPASDVECEFLDSPATLRAVIGYVGVVGGKVLSVVRHDNTAEIRNQPRLTSTTSHFYITFGGVL</sequence>
<organism evidence="1 2">
    <name type="scientific">candidate division Kazan bacterium RIFCSPLOWO2_01_FULL_45_19</name>
    <dbReference type="NCBI Taxonomy" id="1798538"/>
    <lineage>
        <taxon>Bacteria</taxon>
        <taxon>Bacteria division Kazan-3B-28</taxon>
    </lineage>
</organism>
<dbReference type="EMBL" id="METD01000001">
    <property type="protein sequence ID" value="OGB73759.1"/>
    <property type="molecule type" value="Genomic_DNA"/>
</dbReference>
<dbReference type="AlphaFoldDB" id="A0A1F4NQM2"/>
<name>A0A1F4NQM2_UNCK3</name>
<accession>A0A1F4NQM2</accession>
<proteinExistence type="predicted"/>
<gene>
    <name evidence="1" type="ORF">A3K51_02930</name>
</gene>
<protein>
    <submittedName>
        <fullName evidence="1">AmmeMemoRadiSam system protein B</fullName>
    </submittedName>
</protein>